<dbReference type="GO" id="GO:0005634">
    <property type="term" value="C:nucleus"/>
    <property type="evidence" value="ECO:0007669"/>
    <property type="project" value="TreeGrafter"/>
</dbReference>
<comment type="similarity">
    <text evidence="1">Belongs to the VPS72/YL1 family.</text>
</comment>
<dbReference type="AlphaFoldDB" id="A0A0F7ZZ06"/>
<feature type="compositionally biased region" description="Low complexity" evidence="2">
    <location>
        <begin position="537"/>
        <end position="558"/>
    </location>
</feature>
<organism evidence="4 5">
    <name type="scientific">Hirsutella minnesotensis 3608</name>
    <dbReference type="NCBI Taxonomy" id="1043627"/>
    <lineage>
        <taxon>Eukaryota</taxon>
        <taxon>Fungi</taxon>
        <taxon>Dikarya</taxon>
        <taxon>Ascomycota</taxon>
        <taxon>Pezizomycotina</taxon>
        <taxon>Sordariomycetes</taxon>
        <taxon>Hypocreomycetidae</taxon>
        <taxon>Hypocreales</taxon>
        <taxon>Ophiocordycipitaceae</taxon>
        <taxon>Hirsutella</taxon>
    </lineage>
</organism>
<dbReference type="OrthoDB" id="3942062at2759"/>
<feature type="compositionally biased region" description="Low complexity" evidence="2">
    <location>
        <begin position="490"/>
        <end position="501"/>
    </location>
</feature>
<feature type="region of interest" description="Disordered" evidence="2">
    <location>
        <begin position="288"/>
        <end position="403"/>
    </location>
</feature>
<feature type="compositionally biased region" description="Polar residues" evidence="2">
    <location>
        <begin position="526"/>
        <end position="536"/>
    </location>
</feature>
<feature type="compositionally biased region" description="Acidic residues" evidence="2">
    <location>
        <begin position="88"/>
        <end position="104"/>
    </location>
</feature>
<evidence type="ECO:0000256" key="2">
    <source>
        <dbReference type="SAM" id="MobiDB-lite"/>
    </source>
</evidence>
<name>A0A0F7ZZ06_9HYPO</name>
<feature type="region of interest" description="Disordered" evidence="2">
    <location>
        <begin position="1"/>
        <end position="188"/>
    </location>
</feature>
<evidence type="ECO:0000256" key="1">
    <source>
        <dbReference type="ARBA" id="ARBA00006832"/>
    </source>
</evidence>
<feature type="region of interest" description="Disordered" evidence="2">
    <location>
        <begin position="661"/>
        <end position="764"/>
    </location>
</feature>
<evidence type="ECO:0000313" key="5">
    <source>
        <dbReference type="Proteomes" id="UP000054481"/>
    </source>
</evidence>
<feature type="compositionally biased region" description="Pro residues" evidence="2">
    <location>
        <begin position="714"/>
        <end position="735"/>
    </location>
</feature>
<feature type="compositionally biased region" description="Low complexity" evidence="2">
    <location>
        <begin position="8"/>
        <end position="22"/>
    </location>
</feature>
<evidence type="ECO:0000259" key="3">
    <source>
        <dbReference type="SMART" id="SM00993"/>
    </source>
</evidence>
<dbReference type="SMART" id="SM00993">
    <property type="entry name" value="YL1_C"/>
    <property type="match status" value="1"/>
</dbReference>
<keyword evidence="5" id="KW-1185">Reference proteome</keyword>
<dbReference type="InterPro" id="IPR013272">
    <property type="entry name" value="Vps72/YL1_C"/>
</dbReference>
<evidence type="ECO:0000313" key="4">
    <source>
        <dbReference type="EMBL" id="KJZ73387.1"/>
    </source>
</evidence>
<protein>
    <recommendedName>
        <fullName evidence="3">Vps72/YL1 C-terminal domain-containing protein</fullName>
    </recommendedName>
</protein>
<reference evidence="4 5" key="1">
    <citation type="journal article" date="2014" name="Genome Biol. Evol.">
        <title>Comparative genomics and transcriptomics analyses reveal divergent lifestyle features of nematode endoparasitic fungus Hirsutella minnesotensis.</title>
        <authorList>
            <person name="Lai Y."/>
            <person name="Liu K."/>
            <person name="Zhang X."/>
            <person name="Zhang X."/>
            <person name="Li K."/>
            <person name="Wang N."/>
            <person name="Shu C."/>
            <person name="Wu Y."/>
            <person name="Wang C."/>
            <person name="Bushley K.E."/>
            <person name="Xiang M."/>
            <person name="Liu X."/>
        </authorList>
    </citation>
    <scope>NUCLEOTIDE SEQUENCE [LARGE SCALE GENOMIC DNA]</scope>
    <source>
        <strain evidence="4 5">3608</strain>
    </source>
</reference>
<dbReference type="InterPro" id="IPR046757">
    <property type="entry name" value="YL1_N"/>
</dbReference>
<dbReference type="EMBL" id="KQ030535">
    <property type="protein sequence ID" value="KJZ73387.1"/>
    <property type="molecule type" value="Genomic_DNA"/>
</dbReference>
<feature type="compositionally biased region" description="Basic and acidic residues" evidence="2">
    <location>
        <begin position="178"/>
        <end position="188"/>
    </location>
</feature>
<dbReference type="Pfam" id="PF08265">
    <property type="entry name" value="YL1_C"/>
    <property type="match status" value="1"/>
</dbReference>
<feature type="compositionally biased region" description="Low complexity" evidence="2">
    <location>
        <begin position="748"/>
        <end position="764"/>
    </location>
</feature>
<dbReference type="PANTHER" id="PTHR13275:SF4">
    <property type="entry name" value="VACUOLAR PROTEIN SORTING-ASSOCIATED PROTEIN 72 HOMOLOG"/>
    <property type="match status" value="1"/>
</dbReference>
<feature type="compositionally biased region" description="Low complexity" evidence="2">
    <location>
        <begin position="699"/>
        <end position="713"/>
    </location>
</feature>
<feature type="compositionally biased region" description="Acidic residues" evidence="2">
    <location>
        <begin position="54"/>
        <end position="80"/>
    </location>
</feature>
<feature type="compositionally biased region" description="Basic and acidic residues" evidence="2">
    <location>
        <begin position="661"/>
        <end position="698"/>
    </location>
</feature>
<feature type="compositionally biased region" description="Low complexity" evidence="2">
    <location>
        <begin position="436"/>
        <end position="457"/>
    </location>
</feature>
<proteinExistence type="inferred from homology"/>
<gene>
    <name evidence="4" type="ORF">HIM_07181</name>
</gene>
<dbReference type="Proteomes" id="UP000054481">
    <property type="component" value="Unassembled WGS sequence"/>
</dbReference>
<dbReference type="PANTHER" id="PTHR13275">
    <property type="entry name" value="YL-1 PROTEIN TRANSCRIPTION FACTOR-LIKE 1"/>
    <property type="match status" value="1"/>
</dbReference>
<dbReference type="Pfam" id="PF05764">
    <property type="entry name" value="YL1"/>
    <property type="match status" value="1"/>
</dbReference>
<feature type="compositionally biased region" description="Basic and acidic residues" evidence="2">
    <location>
        <begin position="105"/>
        <end position="117"/>
    </location>
</feature>
<feature type="region of interest" description="Disordered" evidence="2">
    <location>
        <begin position="418"/>
        <end position="563"/>
    </location>
</feature>
<feature type="compositionally biased region" description="Basic and acidic residues" evidence="2">
    <location>
        <begin position="296"/>
        <end position="309"/>
    </location>
</feature>
<feature type="domain" description="Vps72/YL1 C-terminal" evidence="3">
    <location>
        <begin position="603"/>
        <end position="632"/>
    </location>
</feature>
<sequence length="764" mass="82647">MDTDSKTSGMDPSQMSDSSSSDMEAEQPPTEWLATTRERRSTAGNRMKSMLANEEPDSDLELLFAEDENDQGFSDVDPDGSDVQMDSSSDEEDDNNANQDDLEGEKELERQAKERRAAQRKRTAREAIPAKFRKKVRIDSVAPAAPAPRPKKKSERTSWLPSPADLPTRASSRKTTRISKEHLHRQMVEREARRLKQLAMMEKKAARLEAMKKPPMTQAERLAEAAVVEKRNSKSLNRWEEAEKQREEERRAKLAALNNRTLKGPVITFWSGVREWKDALGQHVTLVEAKPKRKREKPDKAFKVKDKEGNAMAGNDDNTIIKEGVPTIGDKTTPPTNPSLPPESQASPGSKDDVSRTKPAPLVAADHHGISNPQDSPSLPSHEDKVEPSKAQAPSIGVKQKESGRLVALTPAVPTPHSVLSASPGGLAAPAPPPQALGNLAAPSTAARPSSVLAAPVLVPPPGMTMDLDGTRTSKAPTSGVLAPPDTMHQLAPPSAQALQQDKPVSQLAPGLVNATPEVSQVAAPKQQQQPSTGNVTPTAKSTSPSASEAPTRPPEATGGSTTARNAIIYQGFDQNAIRDKTIQTQILFGRKMTKLAKPPPSSHCVITDHPARYRDPKTGLPFYNACAYREIQRLYGGNYRWSRLLGAWVGSGERAARGVPERFLRPETDEERAQRLEERERRRNAEQEKAKEKEAESVKPAPAEAAPLTATQPPGPAPAPTPGPAVVHSPPPTTPAETAKVEATSHPQNPAPQTTPTAATPAT</sequence>
<accession>A0A0F7ZZ06</accession>